<accession>A0A1M7TWF8</accession>
<evidence type="ECO:0000313" key="2">
    <source>
        <dbReference type="Proteomes" id="UP000184428"/>
    </source>
</evidence>
<sequence length="64" mass="6957">MGPEVGDHAPARTLLGPSVAFVLIRARVDQREILLHIRATDPARSPKQTGQIVVAARCLTAYDH</sequence>
<dbReference type="EMBL" id="FRDM01000009">
    <property type="protein sequence ID" value="SHN75069.1"/>
    <property type="molecule type" value="Genomic_DNA"/>
</dbReference>
<gene>
    <name evidence="1" type="ORF">SAMN05660350_02290</name>
</gene>
<evidence type="ECO:0000313" key="1">
    <source>
        <dbReference type="EMBL" id="SHN75069.1"/>
    </source>
</evidence>
<dbReference type="AlphaFoldDB" id="A0A1M7TWF8"/>
<dbReference type="Proteomes" id="UP000184428">
    <property type="component" value="Unassembled WGS sequence"/>
</dbReference>
<protein>
    <submittedName>
        <fullName evidence="1">Uncharacterized protein</fullName>
    </submittedName>
</protein>
<reference evidence="1 2" key="1">
    <citation type="submission" date="2016-12" db="EMBL/GenBank/DDBJ databases">
        <authorList>
            <person name="Song W.-J."/>
            <person name="Kurnit D.M."/>
        </authorList>
    </citation>
    <scope>NUCLEOTIDE SEQUENCE [LARGE SCALE GENOMIC DNA]</scope>
    <source>
        <strain evidence="1 2">DSM 43162</strain>
    </source>
</reference>
<organism evidence="1 2">
    <name type="scientific">Geodermatophilus obscurus</name>
    <dbReference type="NCBI Taxonomy" id="1861"/>
    <lineage>
        <taxon>Bacteria</taxon>
        <taxon>Bacillati</taxon>
        <taxon>Actinomycetota</taxon>
        <taxon>Actinomycetes</taxon>
        <taxon>Geodermatophilales</taxon>
        <taxon>Geodermatophilaceae</taxon>
        <taxon>Geodermatophilus</taxon>
    </lineage>
</organism>
<dbReference type="RefSeq" id="WP_072918032.1">
    <property type="nucleotide sequence ID" value="NZ_FRDM01000009.1"/>
</dbReference>
<proteinExistence type="predicted"/>
<name>A0A1M7TWF8_9ACTN</name>